<dbReference type="RefSeq" id="WP_157615462.1">
    <property type="nucleotide sequence ID" value="NZ_CP046622.1"/>
</dbReference>
<gene>
    <name evidence="1" type="ORF">GOQ09_21225</name>
</gene>
<dbReference type="EMBL" id="CP046622">
    <property type="protein sequence ID" value="QGW83945.1"/>
    <property type="molecule type" value="Genomic_DNA"/>
</dbReference>
<dbReference type="AlphaFoldDB" id="A0A6I6HM84"/>
<dbReference type="OrthoDB" id="5516677at2"/>
<evidence type="ECO:0008006" key="3">
    <source>
        <dbReference type="Google" id="ProtNLM"/>
    </source>
</evidence>
<sequence length="118" mass="12485">MSIPVAPAAEGQWWMQMLSERTAGAAASASPESAAVPAAVVEEATPTQVAQAVREINTSLQSRSVGLQFELDEDTDKMIVKVVDRTSGEVIRQIPSEEVVRIAKVLGKAPGLLVSQEA</sequence>
<dbReference type="InterPro" id="IPR005186">
    <property type="entry name" value="FlaG"/>
</dbReference>
<proteinExistence type="predicted"/>
<dbReference type="PANTHER" id="PTHR37166">
    <property type="entry name" value="PROTEIN FLAG"/>
    <property type="match status" value="1"/>
</dbReference>
<evidence type="ECO:0000313" key="1">
    <source>
        <dbReference type="EMBL" id="QGW83945.1"/>
    </source>
</evidence>
<dbReference type="PANTHER" id="PTHR37166:SF1">
    <property type="entry name" value="PROTEIN FLAG"/>
    <property type="match status" value="1"/>
</dbReference>
<dbReference type="Pfam" id="PF03646">
    <property type="entry name" value="FlaG"/>
    <property type="match status" value="1"/>
</dbReference>
<dbReference type="Gene3D" id="3.30.160.170">
    <property type="entry name" value="FlaG-like"/>
    <property type="match status" value="1"/>
</dbReference>
<organism evidence="1 2">
    <name type="scientific">Variovorax paradoxus</name>
    <dbReference type="NCBI Taxonomy" id="34073"/>
    <lineage>
        <taxon>Bacteria</taxon>
        <taxon>Pseudomonadati</taxon>
        <taxon>Pseudomonadota</taxon>
        <taxon>Betaproteobacteria</taxon>
        <taxon>Burkholderiales</taxon>
        <taxon>Comamonadaceae</taxon>
        <taxon>Variovorax</taxon>
    </lineage>
</organism>
<reference evidence="1 2" key="1">
    <citation type="submission" date="2019-12" db="EMBL/GenBank/DDBJ databases">
        <title>Hybrid Genome Assemblies of two High G+C Isolates from Undergraduate Microbiology Courses.</title>
        <authorList>
            <person name="Ne Ville C.J."/>
            <person name="Enright D."/>
            <person name="Hernandez I."/>
            <person name="Dodsworth J."/>
            <person name="Orwin P.M."/>
        </authorList>
    </citation>
    <scope>NUCLEOTIDE SEQUENCE [LARGE SCALE GENOMIC DNA]</scope>
    <source>
        <strain evidence="1 2">CSUSB</strain>
    </source>
</reference>
<evidence type="ECO:0000313" key="2">
    <source>
        <dbReference type="Proteomes" id="UP000425817"/>
    </source>
</evidence>
<dbReference type="InterPro" id="IPR035924">
    <property type="entry name" value="FlaG-like_sf"/>
</dbReference>
<dbReference type="SUPFAM" id="SSF160214">
    <property type="entry name" value="FlaG-like"/>
    <property type="match status" value="1"/>
</dbReference>
<accession>A0A6I6HM84</accession>
<protein>
    <recommendedName>
        <fullName evidence="3">Flagellar protein FlaG</fullName>
    </recommendedName>
</protein>
<dbReference type="Proteomes" id="UP000425817">
    <property type="component" value="Chromosome"/>
</dbReference>
<name>A0A6I6HM84_VARPD</name>